<dbReference type="Gene3D" id="1.20.1250.20">
    <property type="entry name" value="MFS general substrate transporter like domains"/>
    <property type="match status" value="2"/>
</dbReference>
<comment type="caution">
    <text evidence="6">The sequence shown here is derived from an EMBL/GenBank/DDBJ whole genome shotgun (WGS) entry which is preliminary data.</text>
</comment>
<dbReference type="AlphaFoldDB" id="A0A0C1JUC0"/>
<feature type="transmembrane region" description="Helical" evidence="4">
    <location>
        <begin position="84"/>
        <end position="104"/>
    </location>
</feature>
<dbReference type="GO" id="GO:0022857">
    <property type="term" value="F:transmembrane transporter activity"/>
    <property type="evidence" value="ECO:0007669"/>
    <property type="project" value="InterPro"/>
</dbReference>
<dbReference type="SUPFAM" id="SSF103473">
    <property type="entry name" value="MFS general substrate transporter"/>
    <property type="match status" value="1"/>
</dbReference>
<accession>A0A0C1JUC0</accession>
<gene>
    <name evidence="6" type="ORF">DB44_FL00320</name>
</gene>
<feature type="domain" description="Major facilitator superfamily (MFS) profile" evidence="5">
    <location>
        <begin position="1"/>
        <end position="399"/>
    </location>
</feature>
<feature type="transmembrane region" description="Helical" evidence="4">
    <location>
        <begin position="169"/>
        <end position="189"/>
    </location>
</feature>
<dbReference type="PANTHER" id="PTHR43129">
    <property type="entry name" value="FOSMIDOMYCIN RESISTANCE PROTEIN"/>
    <property type="match status" value="1"/>
</dbReference>
<keyword evidence="1 4" id="KW-0812">Transmembrane</keyword>
<sequence length="406" mass="44379">MLKKVCMVFSAKQSIPLSLAPLLALTWLAHFFIDTMLGIWPVYKSMAQLDFAKAGLVVAAGAFIGEGAQLFFGAFSDRGYRKHLMILGLLLVVASTLVVQFSHYGILFCLYLFTCLGSGSFHPAAGSLMGSLIPTRRGLLMAIFASGGSLGLAFSQLIFLFVYKNMNGQTYLLAIPAIILSFFLIFYRFPVIQSVQHTLKKGILRDFKAFFCHIPLRMLYLAQVANQSILWGMIFILPDALKTLGLAEWIYYGGGHLCLILGGACMMVPAGYLADKYSPRQVILYAGIVSCATFYFILFFGSFSMWLSLLLLFILGASLTLVNPIGIALGVRYAPGQAGSISAFLMGMVWCISEAIGPGSVGLMTAFFENYAPIKALAVLGLLFLIQIYATFSLPKEEQELVFSPC</sequence>
<feature type="transmembrane region" description="Helical" evidence="4">
    <location>
        <begin position="282"/>
        <end position="303"/>
    </location>
</feature>
<dbReference type="InterPro" id="IPR011701">
    <property type="entry name" value="MFS"/>
</dbReference>
<name>A0A0C1JUC0_9BACT</name>
<feature type="transmembrane region" description="Helical" evidence="4">
    <location>
        <begin position="343"/>
        <end position="368"/>
    </location>
</feature>
<keyword evidence="2 4" id="KW-1133">Transmembrane helix</keyword>
<dbReference type="EMBL" id="JSAN01000133">
    <property type="protein sequence ID" value="KIC70872.1"/>
    <property type="molecule type" value="Genomic_DNA"/>
</dbReference>
<dbReference type="InterPro" id="IPR020846">
    <property type="entry name" value="MFS_dom"/>
</dbReference>
<dbReference type="GO" id="GO:0005886">
    <property type="term" value="C:plasma membrane"/>
    <property type="evidence" value="ECO:0007669"/>
    <property type="project" value="TreeGrafter"/>
</dbReference>
<feature type="transmembrane region" description="Helical" evidence="4">
    <location>
        <begin position="110"/>
        <end position="132"/>
    </location>
</feature>
<evidence type="ECO:0000256" key="4">
    <source>
        <dbReference type="SAM" id="Phobius"/>
    </source>
</evidence>
<organism evidence="6 7">
    <name type="scientific">Candidatus Protochlamydia amoebophila</name>
    <dbReference type="NCBI Taxonomy" id="362787"/>
    <lineage>
        <taxon>Bacteria</taxon>
        <taxon>Pseudomonadati</taxon>
        <taxon>Chlamydiota</taxon>
        <taxon>Chlamydiia</taxon>
        <taxon>Parachlamydiales</taxon>
        <taxon>Parachlamydiaceae</taxon>
        <taxon>Candidatus Protochlamydia</taxon>
    </lineage>
</organism>
<keyword evidence="3 4" id="KW-0472">Membrane</keyword>
<dbReference type="PANTHER" id="PTHR43129:SF1">
    <property type="entry name" value="FOSMIDOMYCIN RESISTANCE PROTEIN"/>
    <property type="match status" value="1"/>
</dbReference>
<feature type="transmembrane region" description="Helical" evidence="4">
    <location>
        <begin position="55"/>
        <end position="72"/>
    </location>
</feature>
<reference evidence="6 7" key="1">
    <citation type="journal article" date="2014" name="Mol. Biol. Evol.">
        <title>Massive expansion of Ubiquitination-related gene families within the Chlamydiae.</title>
        <authorList>
            <person name="Domman D."/>
            <person name="Collingro A."/>
            <person name="Lagkouvardos I."/>
            <person name="Gehre L."/>
            <person name="Weinmaier T."/>
            <person name="Rattei T."/>
            <person name="Subtil A."/>
            <person name="Horn M."/>
        </authorList>
    </citation>
    <scope>NUCLEOTIDE SEQUENCE [LARGE SCALE GENOMIC DNA]</scope>
    <source>
        <strain evidence="6 7">EI2</strain>
    </source>
</reference>
<dbReference type="Proteomes" id="UP000031465">
    <property type="component" value="Unassembled WGS sequence"/>
</dbReference>
<dbReference type="Pfam" id="PF07690">
    <property type="entry name" value="MFS_1"/>
    <property type="match status" value="1"/>
</dbReference>
<evidence type="ECO:0000259" key="5">
    <source>
        <dbReference type="PROSITE" id="PS50850"/>
    </source>
</evidence>
<evidence type="ECO:0000313" key="6">
    <source>
        <dbReference type="EMBL" id="KIC70872.1"/>
    </source>
</evidence>
<evidence type="ECO:0000256" key="2">
    <source>
        <dbReference type="ARBA" id="ARBA00022989"/>
    </source>
</evidence>
<dbReference type="PROSITE" id="PS50850">
    <property type="entry name" value="MFS"/>
    <property type="match status" value="1"/>
</dbReference>
<feature type="transmembrane region" description="Helical" evidence="4">
    <location>
        <begin position="249"/>
        <end position="270"/>
    </location>
</feature>
<feature type="transmembrane region" description="Helical" evidence="4">
    <location>
        <begin position="139"/>
        <end position="163"/>
    </location>
</feature>
<proteinExistence type="predicted"/>
<feature type="transmembrane region" description="Helical" evidence="4">
    <location>
        <begin position="374"/>
        <end position="392"/>
    </location>
</feature>
<feature type="transmembrane region" description="Helical" evidence="4">
    <location>
        <begin position="309"/>
        <end position="331"/>
    </location>
</feature>
<dbReference type="InterPro" id="IPR036259">
    <property type="entry name" value="MFS_trans_sf"/>
</dbReference>
<evidence type="ECO:0000313" key="7">
    <source>
        <dbReference type="Proteomes" id="UP000031465"/>
    </source>
</evidence>
<protein>
    <recommendedName>
        <fullName evidence="5">Major facilitator superfamily (MFS) profile domain-containing protein</fullName>
    </recommendedName>
</protein>
<feature type="transmembrane region" description="Helical" evidence="4">
    <location>
        <begin position="210"/>
        <end position="237"/>
    </location>
</feature>
<evidence type="ECO:0000256" key="1">
    <source>
        <dbReference type="ARBA" id="ARBA00022692"/>
    </source>
</evidence>
<evidence type="ECO:0000256" key="3">
    <source>
        <dbReference type="ARBA" id="ARBA00023136"/>
    </source>
</evidence>
<dbReference type="PATRIC" id="fig|362787.3.peg.1939"/>